<evidence type="ECO:0000313" key="2">
    <source>
        <dbReference type="EMBL" id="QCK15204.1"/>
    </source>
</evidence>
<feature type="transmembrane region" description="Helical" evidence="1">
    <location>
        <begin position="39"/>
        <end position="58"/>
    </location>
</feature>
<dbReference type="Proteomes" id="UP000298616">
    <property type="component" value="Chromosome"/>
</dbReference>
<evidence type="ECO:0000313" key="3">
    <source>
        <dbReference type="Proteomes" id="UP000298616"/>
    </source>
</evidence>
<keyword evidence="3" id="KW-1185">Reference proteome</keyword>
<evidence type="ECO:0000256" key="1">
    <source>
        <dbReference type="SAM" id="Phobius"/>
    </source>
</evidence>
<dbReference type="GO" id="GO:0005886">
    <property type="term" value="C:plasma membrane"/>
    <property type="evidence" value="ECO:0007669"/>
    <property type="project" value="UniProtKB-SubCell"/>
</dbReference>
<dbReference type="AlphaFoldDB" id="A0A4D7K2V2"/>
<name>A0A4D7K2V2_9BACT</name>
<dbReference type="RefSeq" id="WP_137090788.1">
    <property type="nucleotide sequence ID" value="NZ_CP028923.1"/>
</dbReference>
<gene>
    <name evidence="2" type="ORF">DCC35_10820</name>
</gene>
<protein>
    <submittedName>
        <fullName evidence="2">Uncharacterized protein</fullName>
    </submittedName>
</protein>
<keyword evidence="1" id="KW-0472">Membrane</keyword>
<keyword evidence="1" id="KW-0812">Transmembrane</keyword>
<dbReference type="EMBL" id="CP028923">
    <property type="protein sequence ID" value="QCK15204.1"/>
    <property type="molecule type" value="Genomic_DNA"/>
</dbReference>
<keyword evidence="1" id="KW-1133">Transmembrane helix</keyword>
<accession>A0A4D7K2V2</accession>
<feature type="transmembrane region" description="Helical" evidence="1">
    <location>
        <begin position="6"/>
        <end position="27"/>
    </location>
</feature>
<dbReference type="OrthoDB" id="6388451at2"/>
<dbReference type="KEGG" id="fpf:DCC35_10820"/>
<reference evidence="2 3" key="1">
    <citation type="submission" date="2018-04" db="EMBL/GenBank/DDBJ databases">
        <title>Complete genome uncultured novel isolate.</title>
        <authorList>
            <person name="Merlino G."/>
        </authorList>
    </citation>
    <scope>NUCLEOTIDE SEQUENCE [LARGE SCALE GENOMIC DNA]</scope>
    <source>
        <strain evidence="3">R1DC9</strain>
    </source>
</reference>
<sequence length="65" mass="7345">MEFSIVVILLFIAGAVLVYLIPILIIAKSDKTSGTEKTLWILAVLFISWIAFLFYLFLAPVEKKI</sequence>
<proteinExistence type="predicted"/>
<organism evidence="2 3">
    <name type="scientific">Mangrovivirga cuniculi</name>
    <dbReference type="NCBI Taxonomy" id="2715131"/>
    <lineage>
        <taxon>Bacteria</taxon>
        <taxon>Pseudomonadati</taxon>
        <taxon>Bacteroidota</taxon>
        <taxon>Cytophagia</taxon>
        <taxon>Cytophagales</taxon>
        <taxon>Mangrovivirgaceae</taxon>
        <taxon>Mangrovivirga</taxon>
    </lineage>
</organism>